<evidence type="ECO:0000313" key="2">
    <source>
        <dbReference type="EMBL" id="AHB36393.1"/>
    </source>
</evidence>
<gene>
    <name evidence="2" type="ORF">SAPIS_v1c05480</name>
</gene>
<sequence>MAKIRKNEVNTFGLPKSIRSRIDELVNLNLNPTTVNLLTYEFSNFDEEIRSNIGKYIEGLLIIENELLENQLNLLKEKNIFGNNKQEFVLKQRKNNLLRIQQLFNNEKNKTYNNRKNSATEEKTNSLLNNDFKKIMVTNQDNKTPEQREKEKFRELANKKRMLEVVIDEENKKIKLAKQNYLKAKKENDIALQQKNLNLINEANNKLVKIDDAIKTYKTVESLPLDLLLADDLTIDIERDEKNVRDYLKEKNNVALKKLQKDMIRFNQNKINKNTTNKKTNEPYVDSFFTVEGFDDDYESDSQNIFSEDGINFTSKYNAIMDEIESDTVKKSNE</sequence>
<dbReference type="Proteomes" id="UP000018550">
    <property type="component" value="Chromosome"/>
</dbReference>
<evidence type="ECO:0000256" key="1">
    <source>
        <dbReference type="SAM" id="Coils"/>
    </source>
</evidence>
<dbReference type="PATRIC" id="fig|1276258.3.peg.556"/>
<feature type="coiled-coil region" evidence="1">
    <location>
        <begin position="160"/>
        <end position="194"/>
    </location>
</feature>
<dbReference type="HOGENOM" id="CLU_831297_0_0_14"/>
<organism evidence="2 3">
    <name type="scientific">Spiroplasma apis B31</name>
    <dbReference type="NCBI Taxonomy" id="1276258"/>
    <lineage>
        <taxon>Bacteria</taxon>
        <taxon>Bacillati</taxon>
        <taxon>Mycoplasmatota</taxon>
        <taxon>Mollicutes</taxon>
        <taxon>Entomoplasmatales</taxon>
        <taxon>Spiroplasmataceae</taxon>
        <taxon>Spiroplasma</taxon>
    </lineage>
</organism>
<name>V5RIT0_SPIAP</name>
<dbReference type="STRING" id="1276258.SAPIS_v1c05480"/>
<dbReference type="AlphaFoldDB" id="V5RIT0"/>
<dbReference type="RefSeq" id="WP_023789434.1">
    <property type="nucleotide sequence ID" value="NC_022998.1"/>
</dbReference>
<dbReference type="KEGG" id="sapi:SAPIS_v1c05480"/>
<protein>
    <submittedName>
        <fullName evidence="2">Uncharacterized protein</fullName>
    </submittedName>
</protein>
<keyword evidence="1" id="KW-0175">Coiled coil</keyword>
<accession>V5RIT0</accession>
<proteinExistence type="predicted"/>
<keyword evidence="3" id="KW-1185">Reference proteome</keyword>
<reference evidence="2 3" key="1">
    <citation type="journal article" date="2014" name="Genome Announc.">
        <title>Complete Genome Sequence of Spiroplasma apis B31T (ATCC 33834), a Bacterium Associated with May Disease of Honeybees (Apis mellifera).</title>
        <authorList>
            <person name="Ku C."/>
            <person name="Lo W.S."/>
            <person name="Chen L.L."/>
            <person name="Kuo C.H."/>
        </authorList>
    </citation>
    <scope>NUCLEOTIDE SEQUENCE [LARGE SCALE GENOMIC DNA]</scope>
    <source>
        <strain evidence="2">B31</strain>
    </source>
</reference>
<dbReference type="EMBL" id="CP006682">
    <property type="protein sequence ID" value="AHB36393.1"/>
    <property type="molecule type" value="Genomic_DNA"/>
</dbReference>
<dbReference type="OrthoDB" id="388696at2"/>
<evidence type="ECO:0000313" key="3">
    <source>
        <dbReference type="Proteomes" id="UP000018550"/>
    </source>
</evidence>